<gene>
    <name evidence="1" type="ORF">DFR64_0741</name>
</gene>
<proteinExistence type="predicted"/>
<dbReference type="Proteomes" id="UP000256388">
    <property type="component" value="Unassembled WGS sequence"/>
</dbReference>
<dbReference type="RefSeq" id="WP_116224025.1">
    <property type="nucleotide sequence ID" value="NZ_AP018437.1"/>
</dbReference>
<dbReference type="AlphaFoldDB" id="A0A347ZTC1"/>
<accession>A0A347ZTC1</accession>
<name>A0A347ZTC1_9CHLR</name>
<sequence length="146" mass="17153">MPENIKRPSLLRPTVDTRFHIDFEWWKENDSNWRIFLQSYLCESHQQMFQEQNENVIIDTVDPETAEIRQEDGLLYELMNHCARQPEFINDNMPLIAKVFRIFLANGNQPLSAAELSEMVNRPANTVLVTLTGPQVYKGIRIFQED</sequence>
<comment type="caution">
    <text evidence="1">The sequence shown here is derived from an EMBL/GenBank/DDBJ whole genome shotgun (WGS) entry which is preliminary data.</text>
</comment>
<evidence type="ECO:0000313" key="2">
    <source>
        <dbReference type="Proteomes" id="UP000256388"/>
    </source>
</evidence>
<reference evidence="1 2" key="1">
    <citation type="submission" date="2018-08" db="EMBL/GenBank/DDBJ databases">
        <title>Genomic Encyclopedia of Type Strains, Phase IV (KMG-IV): sequencing the most valuable type-strain genomes for metagenomic binning, comparative biology and taxonomic classification.</title>
        <authorList>
            <person name="Goeker M."/>
        </authorList>
    </citation>
    <scope>NUCLEOTIDE SEQUENCE [LARGE SCALE GENOMIC DNA]</scope>
    <source>
        <strain evidence="1 2">DSM 23923</strain>
    </source>
</reference>
<organism evidence="1 2">
    <name type="scientific">Pelolinea submarina</name>
    <dbReference type="NCBI Taxonomy" id="913107"/>
    <lineage>
        <taxon>Bacteria</taxon>
        <taxon>Bacillati</taxon>
        <taxon>Chloroflexota</taxon>
        <taxon>Anaerolineae</taxon>
        <taxon>Anaerolineales</taxon>
        <taxon>Anaerolineaceae</taxon>
        <taxon>Pelolinea</taxon>
    </lineage>
</organism>
<dbReference type="EMBL" id="QUMS01000001">
    <property type="protein sequence ID" value="REG10873.1"/>
    <property type="molecule type" value="Genomic_DNA"/>
</dbReference>
<protein>
    <submittedName>
        <fullName evidence="1">Uncharacterized protein</fullName>
    </submittedName>
</protein>
<dbReference type="OrthoDB" id="160864at2"/>
<keyword evidence="2" id="KW-1185">Reference proteome</keyword>
<evidence type="ECO:0000313" key="1">
    <source>
        <dbReference type="EMBL" id="REG10873.1"/>
    </source>
</evidence>